<organism evidence="4 5">
    <name type="scientific">Bodo saltans</name>
    <name type="common">Flagellated protozoan</name>
    <dbReference type="NCBI Taxonomy" id="75058"/>
    <lineage>
        <taxon>Eukaryota</taxon>
        <taxon>Discoba</taxon>
        <taxon>Euglenozoa</taxon>
        <taxon>Kinetoplastea</taxon>
        <taxon>Metakinetoplastina</taxon>
        <taxon>Eubodonida</taxon>
        <taxon>Bodonidae</taxon>
        <taxon>Bodo</taxon>
    </lineage>
</organism>
<dbReference type="Pfam" id="PF01521">
    <property type="entry name" value="Fe-S_biosyn"/>
    <property type="match status" value="1"/>
</dbReference>
<dbReference type="Proteomes" id="UP000051952">
    <property type="component" value="Unassembled WGS sequence"/>
</dbReference>
<dbReference type="InterPro" id="IPR016092">
    <property type="entry name" value="ATAP"/>
</dbReference>
<dbReference type="AlphaFoldDB" id="A0A0S4KJP5"/>
<dbReference type="InterPro" id="IPR017870">
    <property type="entry name" value="FeS_cluster_insertion_CS"/>
</dbReference>
<dbReference type="VEuPathDB" id="TriTrypDB:BSAL_31710"/>
<dbReference type="GO" id="GO:0005739">
    <property type="term" value="C:mitochondrion"/>
    <property type="evidence" value="ECO:0007669"/>
    <property type="project" value="TreeGrafter"/>
</dbReference>
<dbReference type="PANTHER" id="PTHR10072">
    <property type="entry name" value="IRON-SULFUR CLUSTER ASSEMBLY PROTEIN"/>
    <property type="match status" value="1"/>
</dbReference>
<dbReference type="InterPro" id="IPR050322">
    <property type="entry name" value="Fe-S_cluster_asmbl/transfer"/>
</dbReference>
<feature type="region of interest" description="Disordered" evidence="2">
    <location>
        <begin position="112"/>
        <end position="140"/>
    </location>
</feature>
<dbReference type="NCBIfam" id="TIGR00049">
    <property type="entry name" value="iron-sulfur cluster assembly accessory protein"/>
    <property type="match status" value="1"/>
</dbReference>
<feature type="domain" description="Core" evidence="3">
    <location>
        <begin position="131"/>
        <end position="218"/>
    </location>
</feature>
<dbReference type="OMA" id="YAYENHA"/>
<gene>
    <name evidence="4" type="ORF">BSAL_31710</name>
</gene>
<dbReference type="EMBL" id="CYKH01001915">
    <property type="protein sequence ID" value="CUI15210.1"/>
    <property type="molecule type" value="Genomic_DNA"/>
</dbReference>
<dbReference type="PROSITE" id="PS01152">
    <property type="entry name" value="HESB"/>
    <property type="match status" value="1"/>
</dbReference>
<comment type="similarity">
    <text evidence="1">Belongs to the HesB/IscA family.</text>
</comment>
<dbReference type="GO" id="GO:0016226">
    <property type="term" value="P:iron-sulfur cluster assembly"/>
    <property type="evidence" value="ECO:0007669"/>
    <property type="project" value="InterPro"/>
</dbReference>
<dbReference type="GO" id="GO:0051537">
    <property type="term" value="F:2 iron, 2 sulfur cluster binding"/>
    <property type="evidence" value="ECO:0007669"/>
    <property type="project" value="TreeGrafter"/>
</dbReference>
<feature type="compositionally biased region" description="Pro residues" evidence="2">
    <location>
        <begin position="114"/>
        <end position="125"/>
    </location>
</feature>
<name>A0A0S4KJP5_BODSA</name>
<dbReference type="InterPro" id="IPR000361">
    <property type="entry name" value="ATAP_core_dom"/>
</dbReference>
<accession>A0A0S4KJP5</accession>
<sequence length="225" mass="23923">MRSFCAAAAYRGPISPSFPSWGLVSTLRMSSTAAAAAPSYKSTHQGQGRPMAVKAPGPTISSCAEESGPVKGKALTALQKRMLKQADKAVFALTPNAIYRVKTLLQLHRAVPATTPPSQPTPPSASPAVDNGEKPDGIRIGVKKRGCSGYSYTVNYEFPSSPKKPNDARVDQGGVSIFVDGDALFYVIGTNMDFTVTNVEEKFTFQNPNQKHGCGCGESFMPFDA</sequence>
<evidence type="ECO:0000259" key="3">
    <source>
        <dbReference type="Pfam" id="PF01521"/>
    </source>
</evidence>
<keyword evidence="5" id="KW-1185">Reference proteome</keyword>
<protein>
    <submittedName>
        <fullName evidence="4">Iron-sulfur cluster biosynthesis protein, putative</fullName>
    </submittedName>
</protein>
<dbReference type="SUPFAM" id="SSF89360">
    <property type="entry name" value="HesB-like domain"/>
    <property type="match status" value="1"/>
</dbReference>
<dbReference type="PANTHER" id="PTHR10072:SF41">
    <property type="entry name" value="IRON-SULFUR CLUSTER ASSEMBLY 1 HOMOLOG, MITOCHONDRIAL"/>
    <property type="match status" value="1"/>
</dbReference>
<proteinExistence type="inferred from homology"/>
<dbReference type="Gene3D" id="2.60.300.12">
    <property type="entry name" value="HesB-like domain"/>
    <property type="match status" value="1"/>
</dbReference>
<evidence type="ECO:0000256" key="1">
    <source>
        <dbReference type="ARBA" id="ARBA00006718"/>
    </source>
</evidence>
<reference evidence="5" key="1">
    <citation type="submission" date="2015-09" db="EMBL/GenBank/DDBJ databases">
        <authorList>
            <consortium name="Pathogen Informatics"/>
        </authorList>
    </citation>
    <scope>NUCLEOTIDE SEQUENCE [LARGE SCALE GENOMIC DNA]</scope>
    <source>
        <strain evidence="5">Lake Konstanz</strain>
    </source>
</reference>
<dbReference type="InterPro" id="IPR035903">
    <property type="entry name" value="HesB-like_dom_sf"/>
</dbReference>
<evidence type="ECO:0000313" key="5">
    <source>
        <dbReference type="Proteomes" id="UP000051952"/>
    </source>
</evidence>
<evidence type="ECO:0000313" key="4">
    <source>
        <dbReference type="EMBL" id="CUI15210.1"/>
    </source>
</evidence>
<dbReference type="OrthoDB" id="333486at2759"/>
<evidence type="ECO:0000256" key="2">
    <source>
        <dbReference type="SAM" id="MobiDB-lite"/>
    </source>
</evidence>